<comment type="catalytic activity">
    <reaction evidence="11">
        <text>a fatty acyl-[ACP] + malonyl-[ACP] + H(+) = a 3-oxoacyl-[ACP] + holo-[ACP] + CO2</text>
        <dbReference type="Rhea" id="RHEA:22836"/>
        <dbReference type="Rhea" id="RHEA-COMP:9623"/>
        <dbReference type="Rhea" id="RHEA-COMP:9685"/>
        <dbReference type="Rhea" id="RHEA-COMP:9916"/>
        <dbReference type="Rhea" id="RHEA-COMP:14125"/>
        <dbReference type="ChEBI" id="CHEBI:15378"/>
        <dbReference type="ChEBI" id="CHEBI:16526"/>
        <dbReference type="ChEBI" id="CHEBI:64479"/>
        <dbReference type="ChEBI" id="CHEBI:78449"/>
        <dbReference type="ChEBI" id="CHEBI:78776"/>
        <dbReference type="ChEBI" id="CHEBI:138651"/>
    </reaction>
</comment>
<dbReference type="InterPro" id="IPR016039">
    <property type="entry name" value="Thiolase-like"/>
</dbReference>
<evidence type="ECO:0000313" key="15">
    <source>
        <dbReference type="EMBL" id="MCQ4813614.1"/>
    </source>
</evidence>
<evidence type="ECO:0000256" key="13">
    <source>
        <dbReference type="RuleBase" id="RU003694"/>
    </source>
</evidence>
<dbReference type="PANTHER" id="PTHR11712">
    <property type="entry name" value="POLYKETIDE SYNTHASE-RELATED"/>
    <property type="match status" value="1"/>
</dbReference>
<evidence type="ECO:0000256" key="12">
    <source>
        <dbReference type="PIRSR" id="PIRSR000447-1"/>
    </source>
</evidence>
<evidence type="ECO:0000256" key="1">
    <source>
        <dbReference type="ARBA" id="ARBA00005194"/>
    </source>
</evidence>
<evidence type="ECO:0000256" key="8">
    <source>
        <dbReference type="ARBA" id="ARBA00023098"/>
    </source>
</evidence>
<dbReference type="NCBIfam" id="TIGR03150">
    <property type="entry name" value="fabF"/>
    <property type="match status" value="1"/>
</dbReference>
<keyword evidence="5 11" id="KW-0444">Lipid biosynthesis</keyword>
<dbReference type="CDD" id="cd00834">
    <property type="entry name" value="KAS_I_II"/>
    <property type="match status" value="1"/>
</dbReference>
<comment type="function">
    <text evidence="11">Involved in the type II fatty acid elongation cycle. Catalyzes the elongation of a wide range of acyl-ACP by the addition of two carbons from malonyl-ACP to an acyl acceptor. Can efficiently catalyze the conversion of palmitoleoyl-ACP (cis-hexadec-9-enoyl-ACP) to cis-vaccenoyl-ACP (cis-octadec-11-enoyl-ACP), an essential step in the thermal regulation of fatty acid composition.</text>
</comment>
<evidence type="ECO:0000256" key="2">
    <source>
        <dbReference type="ARBA" id="ARBA00008467"/>
    </source>
</evidence>
<dbReference type="GO" id="GO:0005829">
    <property type="term" value="C:cytosol"/>
    <property type="evidence" value="ECO:0007669"/>
    <property type="project" value="TreeGrafter"/>
</dbReference>
<dbReference type="Pfam" id="PF00109">
    <property type="entry name" value="ketoacyl-synt"/>
    <property type="match status" value="1"/>
</dbReference>
<comment type="pathway">
    <text evidence="1 11">Lipid metabolism; fatty acid biosynthesis.</text>
</comment>
<evidence type="ECO:0000256" key="9">
    <source>
        <dbReference type="ARBA" id="ARBA00023160"/>
    </source>
</evidence>
<protein>
    <recommendedName>
        <fullName evidence="4 11">3-oxoacyl-[acyl-carrier-protein] synthase 2</fullName>
        <ecNumber evidence="3 11">2.3.1.179</ecNumber>
    </recommendedName>
</protein>
<comment type="caution">
    <text evidence="15">The sequence shown here is derived from an EMBL/GenBank/DDBJ whole genome shotgun (WGS) entry which is preliminary data.</text>
</comment>
<dbReference type="GO" id="GO:0004315">
    <property type="term" value="F:3-oxoacyl-[acyl-carrier-protein] synthase activity"/>
    <property type="evidence" value="ECO:0007669"/>
    <property type="project" value="UniProtKB-UniRule"/>
</dbReference>
<comment type="similarity">
    <text evidence="2 11 13">Belongs to the thiolase-like superfamily. Beta-ketoacyl-ACP synthases family.</text>
</comment>
<dbReference type="InterPro" id="IPR020841">
    <property type="entry name" value="PKS_Beta-ketoAc_synthase_dom"/>
</dbReference>
<sequence>MNNRRVVITGCGAVTPIGIGKEEFWNALERGENGADFITQFDTAQHTTKIAAEVKNFNPENWLDKKEARRTDRVIHFAAAAADLAVKDAALDIEKLDSNMFGVYVGSGEGGIHTLEDNALVLYEKGPNRISPFMVPMMITNMPAAYIAIRVGAKGPNMAVVTACASSINSMGEAYNCIVRGDADVMLTGGAEAAVSPLATAGFASLKALSNRNDDPKHASRPFDSGRDGFVIGEGAGILVFEEYGHAKARGAHIYAEVVGYGLSCDAHHITAPDPDGDGACRAMAMAVKKAGWQPEEIDLINAHGTSTPLNDKMETMAIKRLMGEEAAKKVLVHSTKSMVGHALGAAGAIETIATLLAVEKGIVHPTINQITPDPECGLNTVPNKAVKAKVDRAIINNFGFGGHNGVLAIQSCKD</sequence>
<evidence type="ECO:0000313" key="16">
    <source>
        <dbReference type="Proteomes" id="UP001205919"/>
    </source>
</evidence>
<dbReference type="Pfam" id="PF02801">
    <property type="entry name" value="Ketoacyl-synt_C"/>
    <property type="match status" value="1"/>
</dbReference>
<dbReference type="PANTHER" id="PTHR11712:SF336">
    <property type="entry name" value="3-OXOACYL-[ACYL-CARRIER-PROTEIN] SYNTHASE, MITOCHONDRIAL"/>
    <property type="match status" value="1"/>
</dbReference>
<dbReference type="Gene3D" id="3.40.47.10">
    <property type="match status" value="1"/>
</dbReference>
<evidence type="ECO:0000259" key="14">
    <source>
        <dbReference type="PROSITE" id="PS52004"/>
    </source>
</evidence>
<dbReference type="InterPro" id="IPR017568">
    <property type="entry name" value="3-oxoacyl-ACP_synth-2"/>
</dbReference>
<name>A0AAW5K6N0_9BACT</name>
<keyword evidence="9 11" id="KW-0275">Fatty acid biosynthesis</keyword>
<keyword evidence="6 11" id="KW-0808">Transferase</keyword>
<dbReference type="InterPro" id="IPR014031">
    <property type="entry name" value="Ketoacyl_synth_C"/>
</dbReference>
<feature type="active site" description="For beta-ketoacyl synthase activity" evidence="12">
    <location>
        <position position="164"/>
    </location>
</feature>
<keyword evidence="16" id="KW-1185">Reference proteome</keyword>
<evidence type="ECO:0000256" key="10">
    <source>
        <dbReference type="ARBA" id="ARBA00023315"/>
    </source>
</evidence>
<evidence type="ECO:0000256" key="11">
    <source>
        <dbReference type="PIRNR" id="PIRNR000447"/>
    </source>
</evidence>
<evidence type="ECO:0000256" key="6">
    <source>
        <dbReference type="ARBA" id="ARBA00022679"/>
    </source>
</evidence>
<dbReference type="InterPro" id="IPR000794">
    <property type="entry name" value="Beta-ketoacyl_synthase"/>
</dbReference>
<dbReference type="InterPro" id="IPR018201">
    <property type="entry name" value="Ketoacyl_synth_AS"/>
</dbReference>
<dbReference type="SUPFAM" id="SSF53901">
    <property type="entry name" value="Thiolase-like"/>
    <property type="match status" value="2"/>
</dbReference>
<dbReference type="EC" id="2.3.1.179" evidence="3 11"/>
<evidence type="ECO:0000256" key="5">
    <source>
        <dbReference type="ARBA" id="ARBA00022516"/>
    </source>
</evidence>
<dbReference type="NCBIfam" id="NF005589">
    <property type="entry name" value="PRK07314.1"/>
    <property type="match status" value="1"/>
</dbReference>
<accession>A0AAW5K6N0</accession>
<gene>
    <name evidence="15" type="primary">fabF</name>
    <name evidence="15" type="ORF">NE630_04135</name>
</gene>
<dbReference type="FunFam" id="3.40.47.10:FF:000009">
    <property type="entry name" value="3-oxoacyl-[acyl-carrier-protein] synthase 2"/>
    <property type="match status" value="1"/>
</dbReference>
<dbReference type="SMART" id="SM00825">
    <property type="entry name" value="PKS_KS"/>
    <property type="match status" value="1"/>
</dbReference>
<dbReference type="GO" id="GO:0006633">
    <property type="term" value="P:fatty acid biosynthetic process"/>
    <property type="evidence" value="ECO:0007669"/>
    <property type="project" value="UniProtKB-UniRule"/>
</dbReference>
<evidence type="ECO:0000256" key="3">
    <source>
        <dbReference type="ARBA" id="ARBA00012356"/>
    </source>
</evidence>
<evidence type="ECO:0000256" key="7">
    <source>
        <dbReference type="ARBA" id="ARBA00022832"/>
    </source>
</evidence>
<comment type="catalytic activity">
    <reaction evidence="11">
        <text>(9Z)-hexadecenoyl-[ACP] + malonyl-[ACP] + H(+) = 3-oxo-(11Z)-octadecenoyl-[ACP] + holo-[ACP] + CO2</text>
        <dbReference type="Rhea" id="RHEA:55040"/>
        <dbReference type="Rhea" id="RHEA-COMP:9623"/>
        <dbReference type="Rhea" id="RHEA-COMP:9685"/>
        <dbReference type="Rhea" id="RHEA-COMP:10800"/>
        <dbReference type="Rhea" id="RHEA-COMP:14074"/>
        <dbReference type="ChEBI" id="CHEBI:15378"/>
        <dbReference type="ChEBI" id="CHEBI:16526"/>
        <dbReference type="ChEBI" id="CHEBI:64479"/>
        <dbReference type="ChEBI" id="CHEBI:78449"/>
        <dbReference type="ChEBI" id="CHEBI:83989"/>
        <dbReference type="ChEBI" id="CHEBI:138538"/>
        <dbReference type="EC" id="2.3.1.179"/>
    </reaction>
</comment>
<proteinExistence type="inferred from homology"/>
<dbReference type="PIRSF" id="PIRSF000447">
    <property type="entry name" value="KAS_II"/>
    <property type="match status" value="1"/>
</dbReference>
<evidence type="ECO:0000256" key="4">
    <source>
        <dbReference type="ARBA" id="ARBA00014657"/>
    </source>
</evidence>
<dbReference type="AlphaFoldDB" id="A0AAW5K6N0"/>
<dbReference type="PROSITE" id="PS00606">
    <property type="entry name" value="KS3_1"/>
    <property type="match status" value="1"/>
</dbReference>
<keyword evidence="10 11" id="KW-0012">Acyltransferase</keyword>
<dbReference type="InterPro" id="IPR014030">
    <property type="entry name" value="Ketoacyl_synth_N"/>
</dbReference>
<dbReference type="EMBL" id="JANFYT010000006">
    <property type="protein sequence ID" value="MCQ4813614.1"/>
    <property type="molecule type" value="Genomic_DNA"/>
</dbReference>
<feature type="domain" description="Ketosynthase family 3 (KS3)" evidence="14">
    <location>
        <begin position="3"/>
        <end position="412"/>
    </location>
</feature>
<dbReference type="PROSITE" id="PS52004">
    <property type="entry name" value="KS3_2"/>
    <property type="match status" value="1"/>
</dbReference>
<keyword evidence="8" id="KW-0443">Lipid metabolism</keyword>
<reference evidence="15 16" key="1">
    <citation type="submission" date="2022-06" db="EMBL/GenBank/DDBJ databases">
        <title>Isolation of gut microbiota from human fecal samples.</title>
        <authorList>
            <person name="Pamer E.G."/>
            <person name="Barat B."/>
            <person name="Waligurski E."/>
            <person name="Medina S."/>
            <person name="Paddock L."/>
            <person name="Mostad J."/>
        </authorList>
    </citation>
    <scope>NUCLEOTIDE SEQUENCE [LARGE SCALE GENOMIC DNA]</scope>
    <source>
        <strain evidence="15 16">DFI.9.90</strain>
    </source>
</reference>
<organism evidence="15 16">
    <name type="scientific">Cloacibacillus evryensis</name>
    <dbReference type="NCBI Taxonomy" id="508460"/>
    <lineage>
        <taxon>Bacteria</taxon>
        <taxon>Thermotogati</taxon>
        <taxon>Synergistota</taxon>
        <taxon>Synergistia</taxon>
        <taxon>Synergistales</taxon>
        <taxon>Synergistaceae</taxon>
        <taxon>Cloacibacillus</taxon>
    </lineage>
</organism>
<dbReference type="Proteomes" id="UP001205919">
    <property type="component" value="Unassembled WGS sequence"/>
</dbReference>
<keyword evidence="7" id="KW-0276">Fatty acid metabolism</keyword>